<proteinExistence type="predicted"/>
<sequence length="78" mass="8614">VVVWKEAMPMHHAGLARHASLDNYQWRDQVVVDKEIEPAKKKGLVRGLSRVFSSIGSKFSAALTSTSSLHPLKSKNSV</sequence>
<reference evidence="2" key="1">
    <citation type="submission" date="2022-10" db="EMBL/GenBank/DDBJ databases">
        <title>Genome assembly of Pristionchus species.</title>
        <authorList>
            <person name="Yoshida K."/>
            <person name="Sommer R.J."/>
        </authorList>
    </citation>
    <scope>NUCLEOTIDE SEQUENCE [LARGE SCALE GENOMIC DNA]</scope>
    <source>
        <strain evidence="2">RS5460</strain>
    </source>
</reference>
<protein>
    <submittedName>
        <fullName evidence="1">Uncharacterized protein</fullName>
    </submittedName>
</protein>
<dbReference type="EMBL" id="BTRK01000006">
    <property type="protein sequence ID" value="GMR61771.1"/>
    <property type="molecule type" value="Genomic_DNA"/>
</dbReference>
<evidence type="ECO:0000313" key="1">
    <source>
        <dbReference type="EMBL" id="GMR61771.1"/>
    </source>
</evidence>
<dbReference type="Proteomes" id="UP001328107">
    <property type="component" value="Unassembled WGS sequence"/>
</dbReference>
<keyword evidence="2" id="KW-1185">Reference proteome</keyword>
<gene>
    <name evidence="1" type="ORF">PMAYCL1PPCAC_31966</name>
</gene>
<organism evidence="1 2">
    <name type="scientific">Pristionchus mayeri</name>
    <dbReference type="NCBI Taxonomy" id="1317129"/>
    <lineage>
        <taxon>Eukaryota</taxon>
        <taxon>Metazoa</taxon>
        <taxon>Ecdysozoa</taxon>
        <taxon>Nematoda</taxon>
        <taxon>Chromadorea</taxon>
        <taxon>Rhabditida</taxon>
        <taxon>Rhabditina</taxon>
        <taxon>Diplogasteromorpha</taxon>
        <taxon>Diplogasteroidea</taxon>
        <taxon>Neodiplogasteridae</taxon>
        <taxon>Pristionchus</taxon>
    </lineage>
</organism>
<evidence type="ECO:0000313" key="2">
    <source>
        <dbReference type="Proteomes" id="UP001328107"/>
    </source>
</evidence>
<comment type="caution">
    <text evidence="1">The sequence shown here is derived from an EMBL/GenBank/DDBJ whole genome shotgun (WGS) entry which is preliminary data.</text>
</comment>
<name>A0AAN5IFW0_9BILA</name>
<accession>A0AAN5IFW0</accession>
<dbReference type="AlphaFoldDB" id="A0AAN5IFW0"/>
<feature type="non-terminal residue" evidence="1">
    <location>
        <position position="1"/>
    </location>
</feature>